<dbReference type="RefSeq" id="WP_103130282.1">
    <property type="nucleotide sequence ID" value="NZ_BFAG01000011.1"/>
</dbReference>
<accession>A0A2I9CXV3</accession>
<dbReference type="OrthoDB" id="9872525at2"/>
<evidence type="ECO:0000256" key="1">
    <source>
        <dbReference type="SAM" id="MobiDB-lite"/>
    </source>
</evidence>
<reference evidence="3" key="1">
    <citation type="submission" date="2018-01" db="EMBL/GenBank/DDBJ databases">
        <title>Draft Genome Sequence of the Radioresistant Bacterium Deinococcus aerius TR0125, Isolated from the Higher Atmosphere above Japan.</title>
        <authorList>
            <person name="Satoh K."/>
            <person name="Arai H."/>
            <person name="Sanzen T."/>
            <person name="Kawaguchi Y."/>
            <person name="Hayashi H."/>
            <person name="Yokobori S."/>
            <person name="Yamagishi A."/>
            <person name="Oono Y."/>
            <person name="Narumi I."/>
        </authorList>
    </citation>
    <scope>NUCLEOTIDE SEQUENCE [LARGE SCALE GENOMIC DNA]</scope>
    <source>
        <strain evidence="3">TR0125</strain>
    </source>
</reference>
<protein>
    <submittedName>
        <fullName evidence="2">Uncharacterized protein</fullName>
    </submittedName>
</protein>
<evidence type="ECO:0000313" key="3">
    <source>
        <dbReference type="Proteomes" id="UP000236569"/>
    </source>
</evidence>
<organism evidence="2 3">
    <name type="scientific">Deinococcus aerius</name>
    <dbReference type="NCBI Taxonomy" id="200253"/>
    <lineage>
        <taxon>Bacteria</taxon>
        <taxon>Thermotogati</taxon>
        <taxon>Deinococcota</taxon>
        <taxon>Deinococci</taxon>
        <taxon>Deinococcales</taxon>
        <taxon>Deinococcaceae</taxon>
        <taxon>Deinococcus</taxon>
    </lineage>
</organism>
<evidence type="ECO:0000313" key="2">
    <source>
        <dbReference type="EMBL" id="GBF06943.1"/>
    </source>
</evidence>
<feature type="compositionally biased region" description="Polar residues" evidence="1">
    <location>
        <begin position="13"/>
        <end position="46"/>
    </location>
</feature>
<feature type="compositionally biased region" description="Polar residues" evidence="1">
    <location>
        <begin position="68"/>
        <end position="77"/>
    </location>
</feature>
<name>A0A2I9CXV3_9DEIO</name>
<dbReference type="EMBL" id="BFAG01000011">
    <property type="protein sequence ID" value="GBF06943.1"/>
    <property type="molecule type" value="Genomic_DNA"/>
</dbReference>
<sequence>MTDDRRESYNPPVDTSNSPGEGGNSTANEPGNNAAPSLDTTLDTSRTGGMGGMAGTMDVTVDTDMAGSPTTTELEDL</sequence>
<dbReference type="Proteomes" id="UP000236569">
    <property type="component" value="Unassembled WGS sequence"/>
</dbReference>
<feature type="region of interest" description="Disordered" evidence="1">
    <location>
        <begin position="1"/>
        <end position="77"/>
    </location>
</feature>
<comment type="caution">
    <text evidence="2">The sequence shown here is derived from an EMBL/GenBank/DDBJ whole genome shotgun (WGS) entry which is preliminary data.</text>
</comment>
<proteinExistence type="predicted"/>
<keyword evidence="3" id="KW-1185">Reference proteome</keyword>
<dbReference type="AlphaFoldDB" id="A0A2I9CXV3"/>
<gene>
    <name evidence="2" type="ORF">DAERI_110125</name>
</gene>